<feature type="region of interest" description="Disordered" evidence="1">
    <location>
        <begin position="1"/>
        <end position="20"/>
    </location>
</feature>
<dbReference type="RefSeq" id="WP_148352633.1">
    <property type="nucleotide sequence ID" value="NZ_JBHSBF010000011.1"/>
</dbReference>
<dbReference type="EMBL" id="VSFF01000010">
    <property type="protein sequence ID" value="TYC11538.1"/>
    <property type="molecule type" value="Genomic_DNA"/>
</dbReference>
<accession>A0A5D0TZH0</accession>
<proteinExistence type="predicted"/>
<comment type="caution">
    <text evidence="2">The sequence shown here is derived from an EMBL/GenBank/DDBJ whole genome shotgun (WGS) entry which is preliminary data.</text>
</comment>
<dbReference type="Proteomes" id="UP000322634">
    <property type="component" value="Unassembled WGS sequence"/>
</dbReference>
<feature type="compositionally biased region" description="Acidic residues" evidence="1">
    <location>
        <begin position="125"/>
        <end position="135"/>
    </location>
</feature>
<keyword evidence="3" id="KW-1185">Reference proteome</keyword>
<evidence type="ECO:0000313" key="3">
    <source>
        <dbReference type="Proteomes" id="UP000322634"/>
    </source>
</evidence>
<organism evidence="2 3">
    <name type="scientific">Actinomadura syzygii</name>
    <dbReference type="NCBI Taxonomy" id="1427538"/>
    <lineage>
        <taxon>Bacteria</taxon>
        <taxon>Bacillati</taxon>
        <taxon>Actinomycetota</taxon>
        <taxon>Actinomycetes</taxon>
        <taxon>Streptosporangiales</taxon>
        <taxon>Thermomonosporaceae</taxon>
        <taxon>Actinomadura</taxon>
    </lineage>
</organism>
<feature type="region of interest" description="Disordered" evidence="1">
    <location>
        <begin position="111"/>
        <end position="149"/>
    </location>
</feature>
<protein>
    <submittedName>
        <fullName evidence="2">Uncharacterized protein</fullName>
    </submittedName>
</protein>
<reference evidence="2 3" key="1">
    <citation type="submission" date="2019-08" db="EMBL/GenBank/DDBJ databases">
        <title>Actinomadura sp. nov. CYP1-5 isolated from mountain soil.</title>
        <authorList>
            <person name="Songsumanus A."/>
            <person name="Kuncharoen N."/>
            <person name="Kudo T."/>
            <person name="Yuki M."/>
            <person name="Igarashi Y."/>
            <person name="Tanasupawat S."/>
        </authorList>
    </citation>
    <scope>NUCLEOTIDE SEQUENCE [LARGE SCALE GENOMIC DNA]</scope>
    <source>
        <strain evidence="2 3">GKU157</strain>
    </source>
</reference>
<sequence length="294" mass="31274">MPAAPDPSAVSEPPPPPAPEDAATWAEFTGRLRALYDWCGRPKYRALCSRCPGLSPATVSNLIGRNPLTTPSETATARFVEACLRYRDRPDPEAEVARWTAHRTLIAAAADTLAPGTAMPGTAPPDDETPDDETADTATAEDAATEETGGRGRLYAAAAAVLAAGALASGVAVFVVAGGDDGEAAEGCRPLRGTIEDSRTNQTWPDLFQCPNRPRVDVYEKAAFGTKVAVLETDPSWFICWTRGERHSGGNDVWYYTQGDRATGKPELNGWGYVPASTLRTARAPDPAITRRCA</sequence>
<dbReference type="AlphaFoldDB" id="A0A5D0TZH0"/>
<dbReference type="OrthoDB" id="3479263at2"/>
<feature type="compositionally biased region" description="Low complexity" evidence="1">
    <location>
        <begin position="111"/>
        <end position="121"/>
    </location>
</feature>
<evidence type="ECO:0000256" key="1">
    <source>
        <dbReference type="SAM" id="MobiDB-lite"/>
    </source>
</evidence>
<gene>
    <name evidence="2" type="ORF">FXF65_25880</name>
</gene>
<feature type="compositionally biased region" description="Low complexity" evidence="1">
    <location>
        <begin position="1"/>
        <end position="11"/>
    </location>
</feature>
<name>A0A5D0TZH0_9ACTN</name>
<evidence type="ECO:0000313" key="2">
    <source>
        <dbReference type="EMBL" id="TYC11538.1"/>
    </source>
</evidence>